<feature type="transmembrane region" description="Helical" evidence="6">
    <location>
        <begin position="12"/>
        <end position="31"/>
    </location>
</feature>
<dbReference type="GO" id="GO:0005506">
    <property type="term" value="F:iron ion binding"/>
    <property type="evidence" value="ECO:0007669"/>
    <property type="project" value="InterPro"/>
</dbReference>
<keyword evidence="6" id="KW-1133">Transmembrane helix</keyword>
<evidence type="ECO:0000256" key="1">
    <source>
        <dbReference type="ARBA" id="ARBA00001961"/>
    </source>
</evidence>
<keyword evidence="6" id="KW-0472">Membrane</keyword>
<dbReference type="PANTHER" id="PTHR10869:SF246">
    <property type="entry name" value="TRANSMEMBRANE PROLYL 4-HYDROXYLASE"/>
    <property type="match status" value="1"/>
</dbReference>
<dbReference type="AlphaFoldDB" id="A0A8E2EUR0"/>
<accession>A0A8E2EUR0</accession>
<keyword evidence="4" id="KW-0560">Oxidoreductase</keyword>
<keyword evidence="6" id="KW-0812">Transmembrane</keyword>
<dbReference type="Pfam" id="PF13640">
    <property type="entry name" value="2OG-FeII_Oxy_3"/>
    <property type="match status" value="1"/>
</dbReference>
<evidence type="ECO:0000256" key="3">
    <source>
        <dbReference type="ARBA" id="ARBA00022964"/>
    </source>
</evidence>
<gene>
    <name evidence="8" type="ORF">AOQ84DRAFT_323635</name>
</gene>
<dbReference type="GO" id="GO:0031418">
    <property type="term" value="F:L-ascorbic acid binding"/>
    <property type="evidence" value="ECO:0007669"/>
    <property type="project" value="InterPro"/>
</dbReference>
<evidence type="ECO:0000256" key="2">
    <source>
        <dbReference type="ARBA" id="ARBA00022723"/>
    </source>
</evidence>
<dbReference type="Proteomes" id="UP000250140">
    <property type="component" value="Unassembled WGS sequence"/>
</dbReference>
<dbReference type="InterPro" id="IPR044862">
    <property type="entry name" value="Pro_4_hyd_alph_FE2OG_OXY"/>
</dbReference>
<dbReference type="Gene3D" id="2.60.120.620">
    <property type="entry name" value="q2cbj1_9rhob like domain"/>
    <property type="match status" value="1"/>
</dbReference>
<dbReference type="OrthoDB" id="420380at2759"/>
<dbReference type="PANTHER" id="PTHR10869">
    <property type="entry name" value="PROLYL 4-HYDROXYLASE ALPHA SUBUNIT"/>
    <property type="match status" value="1"/>
</dbReference>
<sequence>MVLKLSTTVQYLFIGAIGYILAGAPLSRSLFGPSKQNPPEEISSEKSASLVIPEDNLTCPYHAYNIHIFSRDPLIIYIQSFLSNEEAEHIVSMSEDKFKPSTVWTEGTERLDATIRKSEKALLDRDDIVKCIEHRARVFQGWRPDVFIEKLWSQRYTQNGHYRHHYDWSSASSRSGRISSFMVYLEANCTGGGTNFPRLEVPQGGNWCEFMECDGKNSQEGVTFKPLKGNAIFWENFRADGTGYKECWHAGLPVLSGTKIGLNIWSWYQKGYRPDTAM</sequence>
<protein>
    <recommendedName>
        <fullName evidence="7">Prolyl 4-hydroxylase alpha subunit domain-containing protein</fullName>
    </recommendedName>
</protein>
<proteinExistence type="predicted"/>
<dbReference type="EMBL" id="KV750393">
    <property type="protein sequence ID" value="OCL04995.1"/>
    <property type="molecule type" value="Genomic_DNA"/>
</dbReference>
<dbReference type="InterPro" id="IPR006620">
    <property type="entry name" value="Pro_4_hyd_alph"/>
</dbReference>
<keyword evidence="5" id="KW-0408">Iron</keyword>
<evidence type="ECO:0000313" key="9">
    <source>
        <dbReference type="Proteomes" id="UP000250140"/>
    </source>
</evidence>
<evidence type="ECO:0000256" key="5">
    <source>
        <dbReference type="ARBA" id="ARBA00023004"/>
    </source>
</evidence>
<dbReference type="InterPro" id="IPR045054">
    <property type="entry name" value="P4HA-like"/>
</dbReference>
<dbReference type="SMART" id="SM00702">
    <property type="entry name" value="P4Hc"/>
    <property type="match status" value="1"/>
</dbReference>
<keyword evidence="2" id="KW-0479">Metal-binding</keyword>
<evidence type="ECO:0000259" key="7">
    <source>
        <dbReference type="SMART" id="SM00702"/>
    </source>
</evidence>
<name>A0A8E2EUR0_9PEZI</name>
<reference evidence="8 9" key="1">
    <citation type="journal article" date="2016" name="Nat. Commun.">
        <title>Ectomycorrhizal ecology is imprinted in the genome of the dominant symbiotic fungus Cenococcum geophilum.</title>
        <authorList>
            <consortium name="DOE Joint Genome Institute"/>
            <person name="Peter M."/>
            <person name="Kohler A."/>
            <person name="Ohm R.A."/>
            <person name="Kuo A."/>
            <person name="Krutzmann J."/>
            <person name="Morin E."/>
            <person name="Arend M."/>
            <person name="Barry K.W."/>
            <person name="Binder M."/>
            <person name="Choi C."/>
            <person name="Clum A."/>
            <person name="Copeland A."/>
            <person name="Grisel N."/>
            <person name="Haridas S."/>
            <person name="Kipfer T."/>
            <person name="LaButti K."/>
            <person name="Lindquist E."/>
            <person name="Lipzen A."/>
            <person name="Maire R."/>
            <person name="Meier B."/>
            <person name="Mihaltcheva S."/>
            <person name="Molinier V."/>
            <person name="Murat C."/>
            <person name="Poggeler S."/>
            <person name="Quandt C.A."/>
            <person name="Sperisen C."/>
            <person name="Tritt A."/>
            <person name="Tisserant E."/>
            <person name="Crous P.W."/>
            <person name="Henrissat B."/>
            <person name="Nehls U."/>
            <person name="Egli S."/>
            <person name="Spatafora J.W."/>
            <person name="Grigoriev I.V."/>
            <person name="Martin F.M."/>
        </authorList>
    </citation>
    <scope>NUCLEOTIDE SEQUENCE [LARGE SCALE GENOMIC DNA]</scope>
    <source>
        <strain evidence="8 9">CBS 207.34</strain>
    </source>
</reference>
<evidence type="ECO:0000313" key="8">
    <source>
        <dbReference type="EMBL" id="OCL04995.1"/>
    </source>
</evidence>
<comment type="cofactor">
    <cofactor evidence="1">
        <name>L-ascorbate</name>
        <dbReference type="ChEBI" id="CHEBI:38290"/>
    </cofactor>
</comment>
<dbReference type="FunFam" id="2.60.120.620:FF:000027">
    <property type="entry name" value="Oxidoreductase, 2OG-Fe(II) oxygenase family family"/>
    <property type="match status" value="1"/>
</dbReference>
<evidence type="ECO:0000256" key="4">
    <source>
        <dbReference type="ARBA" id="ARBA00023002"/>
    </source>
</evidence>
<organism evidence="8 9">
    <name type="scientific">Glonium stellatum</name>
    <dbReference type="NCBI Taxonomy" id="574774"/>
    <lineage>
        <taxon>Eukaryota</taxon>
        <taxon>Fungi</taxon>
        <taxon>Dikarya</taxon>
        <taxon>Ascomycota</taxon>
        <taxon>Pezizomycotina</taxon>
        <taxon>Dothideomycetes</taxon>
        <taxon>Pleosporomycetidae</taxon>
        <taxon>Gloniales</taxon>
        <taxon>Gloniaceae</taxon>
        <taxon>Glonium</taxon>
    </lineage>
</organism>
<dbReference type="GO" id="GO:0005783">
    <property type="term" value="C:endoplasmic reticulum"/>
    <property type="evidence" value="ECO:0007669"/>
    <property type="project" value="TreeGrafter"/>
</dbReference>
<keyword evidence="9" id="KW-1185">Reference proteome</keyword>
<evidence type="ECO:0000256" key="6">
    <source>
        <dbReference type="SAM" id="Phobius"/>
    </source>
</evidence>
<keyword evidence="3" id="KW-0223">Dioxygenase</keyword>
<feature type="domain" description="Prolyl 4-hydroxylase alpha subunit" evidence="7">
    <location>
        <begin position="73"/>
        <end position="267"/>
    </location>
</feature>
<dbReference type="GO" id="GO:0004656">
    <property type="term" value="F:procollagen-proline 4-dioxygenase activity"/>
    <property type="evidence" value="ECO:0007669"/>
    <property type="project" value="TreeGrafter"/>
</dbReference>